<gene>
    <name evidence="2" type="ORF">EJB05_50266</name>
</gene>
<dbReference type="EMBL" id="RWGY01000088">
    <property type="protein sequence ID" value="TVU04173.1"/>
    <property type="molecule type" value="Genomic_DNA"/>
</dbReference>
<feature type="region of interest" description="Disordered" evidence="1">
    <location>
        <begin position="35"/>
        <end position="69"/>
    </location>
</feature>
<dbReference type="Proteomes" id="UP000324897">
    <property type="component" value="Unassembled WGS sequence"/>
</dbReference>
<feature type="non-terminal residue" evidence="2">
    <location>
        <position position="1"/>
    </location>
</feature>
<evidence type="ECO:0000313" key="3">
    <source>
        <dbReference type="Proteomes" id="UP000324897"/>
    </source>
</evidence>
<protein>
    <submittedName>
        <fullName evidence="2">Uncharacterized protein</fullName>
    </submittedName>
</protein>
<keyword evidence="3" id="KW-1185">Reference proteome</keyword>
<comment type="caution">
    <text evidence="2">The sequence shown here is derived from an EMBL/GenBank/DDBJ whole genome shotgun (WGS) entry which is preliminary data.</text>
</comment>
<accession>A0A5J9SYR9</accession>
<dbReference type="Gramene" id="TVU04173">
    <property type="protein sequence ID" value="TVU04173"/>
    <property type="gene ID" value="EJB05_50266"/>
</dbReference>
<dbReference type="PROSITE" id="PS51257">
    <property type="entry name" value="PROKAR_LIPOPROTEIN"/>
    <property type="match status" value="1"/>
</dbReference>
<evidence type="ECO:0000256" key="1">
    <source>
        <dbReference type="SAM" id="MobiDB-lite"/>
    </source>
</evidence>
<sequence length="130" mass="14676">MPREIVVVWRFGFVLSRIFDAPLSGLPPAAASCLGQSQFRPPHPATKKIRNRKYQPKVGRKKKAEDDDLWNRADPVACMNPEVGGTAEAATTSAFPVDSQDWRGDDFQPWVRVECSQLKLTPRKRKCSHE</sequence>
<dbReference type="AlphaFoldDB" id="A0A5J9SYR9"/>
<name>A0A5J9SYR9_9POAL</name>
<feature type="compositionally biased region" description="Basic residues" evidence="1">
    <location>
        <begin position="45"/>
        <end position="62"/>
    </location>
</feature>
<reference evidence="2 3" key="1">
    <citation type="journal article" date="2019" name="Sci. Rep.">
        <title>A high-quality genome of Eragrostis curvula grass provides insights into Poaceae evolution and supports new strategies to enhance forage quality.</title>
        <authorList>
            <person name="Carballo J."/>
            <person name="Santos B.A.C.M."/>
            <person name="Zappacosta D."/>
            <person name="Garbus I."/>
            <person name="Selva J.P."/>
            <person name="Gallo C.A."/>
            <person name="Diaz A."/>
            <person name="Albertini E."/>
            <person name="Caccamo M."/>
            <person name="Echenique V."/>
        </authorList>
    </citation>
    <scope>NUCLEOTIDE SEQUENCE [LARGE SCALE GENOMIC DNA]</scope>
    <source>
        <strain evidence="3">cv. Victoria</strain>
        <tissue evidence="2">Leaf</tissue>
    </source>
</reference>
<organism evidence="2 3">
    <name type="scientific">Eragrostis curvula</name>
    <name type="common">weeping love grass</name>
    <dbReference type="NCBI Taxonomy" id="38414"/>
    <lineage>
        <taxon>Eukaryota</taxon>
        <taxon>Viridiplantae</taxon>
        <taxon>Streptophyta</taxon>
        <taxon>Embryophyta</taxon>
        <taxon>Tracheophyta</taxon>
        <taxon>Spermatophyta</taxon>
        <taxon>Magnoliopsida</taxon>
        <taxon>Liliopsida</taxon>
        <taxon>Poales</taxon>
        <taxon>Poaceae</taxon>
        <taxon>PACMAD clade</taxon>
        <taxon>Chloridoideae</taxon>
        <taxon>Eragrostideae</taxon>
        <taxon>Eragrostidinae</taxon>
        <taxon>Eragrostis</taxon>
    </lineage>
</organism>
<proteinExistence type="predicted"/>
<evidence type="ECO:0000313" key="2">
    <source>
        <dbReference type="EMBL" id="TVU04173.1"/>
    </source>
</evidence>